<dbReference type="GO" id="GO:0008233">
    <property type="term" value="F:peptidase activity"/>
    <property type="evidence" value="ECO:0007669"/>
    <property type="project" value="InterPro"/>
</dbReference>
<evidence type="ECO:0000256" key="1">
    <source>
        <dbReference type="SAM" id="MobiDB-lite"/>
    </source>
</evidence>
<feature type="transmembrane region" description="Helical" evidence="2">
    <location>
        <begin position="139"/>
        <end position="158"/>
    </location>
</feature>
<gene>
    <name evidence="3" type="ORF">SAMN04487928_10744</name>
</gene>
<accession>A0A1I5SST6</accession>
<dbReference type="InterPro" id="IPR026898">
    <property type="entry name" value="PrsW"/>
</dbReference>
<dbReference type="AlphaFoldDB" id="A0A1I5SST6"/>
<reference evidence="4" key="1">
    <citation type="submission" date="2016-10" db="EMBL/GenBank/DDBJ databases">
        <authorList>
            <person name="Varghese N."/>
            <person name="Submissions S."/>
        </authorList>
    </citation>
    <scope>NUCLEOTIDE SEQUENCE [LARGE SCALE GENOMIC DNA]</scope>
    <source>
        <strain evidence="4">P18</strain>
    </source>
</reference>
<keyword evidence="2" id="KW-0472">Membrane</keyword>
<dbReference type="Pfam" id="PF13367">
    <property type="entry name" value="PrsW-protease"/>
    <property type="match status" value="1"/>
</dbReference>
<dbReference type="PANTHER" id="PTHR36844:SF1">
    <property type="entry name" value="PROTEASE PRSW"/>
    <property type="match status" value="1"/>
</dbReference>
<feature type="compositionally biased region" description="Polar residues" evidence="1">
    <location>
        <begin position="263"/>
        <end position="278"/>
    </location>
</feature>
<feature type="transmembrane region" description="Helical" evidence="2">
    <location>
        <begin position="31"/>
        <end position="50"/>
    </location>
</feature>
<keyword evidence="2" id="KW-0812">Transmembrane</keyword>
<sequence length="301" mass="32996">MSTLALLAVLPAIVLLVVIYRADNIEKEPFSLMAKVFGLGALTTISAMILEEIGLFILSFFFYTPNALYTFFEMFCVVALAEETGKYFVLKKATWKNKEFNFSFDGIVYSVCASLGFATLENILYVFQGGFSTAVMRAVTAVPGHCIFGIFMGIYYGIAKGCELRGDEKGKKDNLNKALLVPIFLHGFYDFSCSLEYDGMFLIFILLEIFMTVKAIKMVKKMSKEDKPLGPEVQMAAPTIDSIGSIAPVVFPENIQPAVESPANVTPESVTLNTQSAPENVPPVNPNPVFTAESIDPSTNA</sequence>
<dbReference type="EMBL" id="FOXO01000007">
    <property type="protein sequence ID" value="SFP73805.1"/>
    <property type="molecule type" value="Genomic_DNA"/>
</dbReference>
<organism evidence="3 4">
    <name type="scientific">Butyrivibrio proteoclasticus</name>
    <dbReference type="NCBI Taxonomy" id="43305"/>
    <lineage>
        <taxon>Bacteria</taxon>
        <taxon>Bacillati</taxon>
        <taxon>Bacillota</taxon>
        <taxon>Clostridia</taxon>
        <taxon>Lachnospirales</taxon>
        <taxon>Lachnospiraceae</taxon>
        <taxon>Butyrivibrio</taxon>
    </lineage>
</organism>
<keyword evidence="2" id="KW-1133">Transmembrane helix</keyword>
<dbReference type="PANTHER" id="PTHR36844">
    <property type="entry name" value="PROTEASE PRSW"/>
    <property type="match status" value="1"/>
</dbReference>
<proteinExistence type="predicted"/>
<evidence type="ECO:0000313" key="3">
    <source>
        <dbReference type="EMBL" id="SFP73805.1"/>
    </source>
</evidence>
<evidence type="ECO:0000256" key="2">
    <source>
        <dbReference type="SAM" id="Phobius"/>
    </source>
</evidence>
<feature type="transmembrane region" description="Helical" evidence="2">
    <location>
        <begin position="57"/>
        <end position="81"/>
    </location>
</feature>
<feature type="region of interest" description="Disordered" evidence="1">
    <location>
        <begin position="261"/>
        <end position="301"/>
    </location>
</feature>
<evidence type="ECO:0000313" key="4">
    <source>
        <dbReference type="Proteomes" id="UP000182624"/>
    </source>
</evidence>
<dbReference type="RefSeq" id="WP_074885783.1">
    <property type="nucleotide sequence ID" value="NZ_FOXO01000007.1"/>
</dbReference>
<protein>
    <submittedName>
        <fullName evidence="3">Membrane proteinase PrsW, cleaves anti-sigma factor RsiW, M82 family</fullName>
    </submittedName>
</protein>
<feature type="transmembrane region" description="Helical" evidence="2">
    <location>
        <begin position="199"/>
        <end position="216"/>
    </location>
</feature>
<dbReference type="OrthoDB" id="5504276at2"/>
<dbReference type="Proteomes" id="UP000182624">
    <property type="component" value="Unassembled WGS sequence"/>
</dbReference>
<name>A0A1I5SST6_9FIRM</name>
<keyword evidence="4" id="KW-1185">Reference proteome</keyword>
<feature type="transmembrane region" description="Helical" evidence="2">
    <location>
        <begin position="107"/>
        <end position="127"/>
    </location>
</feature>